<dbReference type="InterPro" id="IPR049468">
    <property type="entry name" value="Restrct_endonuc-II-like_dom"/>
</dbReference>
<dbReference type="Pfam" id="PF13195">
    <property type="entry name" value="DUF4011"/>
    <property type="match status" value="1"/>
</dbReference>
<dbReference type="GO" id="GO:0004386">
    <property type="term" value="F:helicase activity"/>
    <property type="evidence" value="ECO:0007669"/>
    <property type="project" value="InterPro"/>
</dbReference>
<dbReference type="Gene3D" id="3.40.960.10">
    <property type="entry name" value="VSR Endonuclease"/>
    <property type="match status" value="1"/>
</dbReference>
<feature type="domain" description="DNA2/NAM7 helicase helicase" evidence="2">
    <location>
        <begin position="1286"/>
        <end position="1327"/>
    </location>
</feature>
<accession>A0A562QE68</accession>
<dbReference type="InterPro" id="IPR041679">
    <property type="entry name" value="DNA2/NAM7-like_C"/>
</dbReference>
<reference evidence="5 6" key="1">
    <citation type="journal article" date="2015" name="Stand. Genomic Sci.">
        <title>Genomic Encyclopedia of Bacterial and Archaeal Type Strains, Phase III: the genomes of soil and plant-associated and newly described type strains.</title>
        <authorList>
            <person name="Whitman W.B."/>
            <person name="Woyke T."/>
            <person name="Klenk H.P."/>
            <person name="Zhou Y."/>
            <person name="Lilburn T.G."/>
            <person name="Beck B.J."/>
            <person name="De Vos P."/>
            <person name="Vandamme P."/>
            <person name="Eisen J.A."/>
            <person name="Garrity G."/>
            <person name="Hugenholtz P."/>
            <person name="Kyrpides N.C."/>
        </authorList>
    </citation>
    <scope>NUCLEOTIDE SEQUENCE [LARGE SCALE GENOMIC DNA]</scope>
    <source>
        <strain evidence="5 6">CGMCC 1.6858</strain>
    </source>
</reference>
<dbReference type="NCBIfam" id="NF042953">
    <property type="entry name" value="Hhe_antiphage"/>
    <property type="match status" value="1"/>
</dbReference>
<dbReference type="Pfam" id="PF18741">
    <property type="entry name" value="MTES_1575"/>
    <property type="match status" value="1"/>
</dbReference>
<evidence type="ECO:0000256" key="1">
    <source>
        <dbReference type="SAM" id="MobiDB-lite"/>
    </source>
</evidence>
<dbReference type="InterPro" id="IPR011335">
    <property type="entry name" value="Restrct_endonuc-II-like"/>
</dbReference>
<dbReference type="InterPro" id="IPR027417">
    <property type="entry name" value="P-loop_NTPase"/>
</dbReference>
<organism evidence="5 6">
    <name type="scientific">Pseudomonas duriflava</name>
    <dbReference type="NCBI Taxonomy" id="459528"/>
    <lineage>
        <taxon>Bacteria</taxon>
        <taxon>Pseudomonadati</taxon>
        <taxon>Pseudomonadota</taxon>
        <taxon>Gammaproteobacteria</taxon>
        <taxon>Pseudomonadales</taxon>
        <taxon>Pseudomonadaceae</taxon>
        <taxon>Pseudomonas</taxon>
    </lineage>
</organism>
<feature type="region of interest" description="Disordered" evidence="1">
    <location>
        <begin position="1707"/>
        <end position="1726"/>
    </location>
</feature>
<dbReference type="InterPro" id="IPR041677">
    <property type="entry name" value="DNA2/NAM7_AAA_11"/>
</dbReference>
<dbReference type="Gene3D" id="3.40.50.300">
    <property type="entry name" value="P-loop containing nucleotide triphosphate hydrolases"/>
    <property type="match status" value="3"/>
</dbReference>
<dbReference type="InterPro" id="IPR025103">
    <property type="entry name" value="DUF4011"/>
</dbReference>
<feature type="domain" description="Restriction endonuclease type II-like" evidence="4">
    <location>
        <begin position="1592"/>
        <end position="1689"/>
    </location>
</feature>
<dbReference type="Pfam" id="PF13086">
    <property type="entry name" value="AAA_11"/>
    <property type="match status" value="2"/>
</dbReference>
<dbReference type="FunFam" id="3.40.960.10:FF:000002">
    <property type="entry name" value="DNA helicase related protein"/>
    <property type="match status" value="1"/>
</dbReference>
<sequence>MDDISGASVSPLSNLERLRSRLLDLSARNRLLSFSHARSKRFVRVIDELPDQLFEALTSERSMRFAPVPEPTEKQLLEHGFLVRDACTGEIREAKKRPTAEEWAAQLGMAASYELPMPAETQSRKHTDESIQSLYFPAELESRLHIMHAQSRLALEESGANILYLAIGFLEWDESVAGTNSTRLAPLMLVPVQLEKGKLNADTATFEYRIQYTGEDILTNLSLREKLKNDFGIALPDITEDLTPEAYFTQITDTVLRTKPAWQVRRFASLGLFEFGKLMMYLDLDPARWAGEQIGEHPLVQRLIGAAADRRESGSSGGGFSAEYLIDRLEDVHERYPLIDDADSSQHSALVDVMRGENLVIEGPPGTGKSQTITNMIAAAMAQGKKVLFVAEKRAALEVVKNRLTRAGLGDFCLELHSHKSQKQAVIGSIRERIQKRGTFRSPKQRQEQIAHYERLKQQLNGYVEHLHSEFDETGMTVHQILMQATRLRESLPLTPAVLHPTGDQPVSRVQLEEQAGFYARYYHKTAQEAGEPGRLETHPWFGCQLTHLTAPEREALMASLQQAQARLNTLAQARAPLAELFGAPKVAHFTPEALADLADRLPSLVLPQGDEDWSLVGVLNTDTCKALSAWLERFDSLLAGQEALARSFRADAIASAEALQAMTQACATLRLHTGEDLDLSHALELMKRTRDLMQAVSQVATLLKQIQAHDQALELTTDREGLEQLGTLLRLVQALPAELAEARQKGFEDEALDRLLADLATQLPELRQQREQLSQVFSFSRLPDSQRLEDLHRVLADSSLFRWFKGEWRAAKAELLTLVRPGVKLGEGIAALPAAVGFQREQALLQDNPVYTQKFGPLFQGMETDVDALLQLRGWYRQLRETCGRGFGAKVWIADYLLKADTATIDTLREASEATLTYLDEVDDLRQALETVFPFDTHDLRNRPLLMADGQFMRLLKSAGGALKSLLPYVREQNPTLQGLQERLKSLESWQQNAAQLRQDEHLTVALAGRELPTLEQASAARATLNAWRHTVELMQPVLALPIGTALAARLAQRDTDAAAALIQQWRAQSAPVQQAIAVWEDSLDAFLVQGDIEPDEWWQVLAERDFPGLQQRLARAAEREDLLDHWFEYRRLRSRLVALGFAATVVAIERQQLAADRCADACLLGLLDCWACQILEENPALGQFSGKEQDAIRARFAEIDQALKGLQREEIAYDIDQNEVPVGNNSGKVKERTELALLEHEASKQRSHQPIRSLMQRAASALQALKPCFMMSPMAVAQYLPAGEVEFDLVVMDEASQMRPEESLGSIARGRQLVVVGDPKQLPPTNFFARQGSADDSEDEDLSLAQDSESILDAAMPLFRLRRLRWHYRSRHESLIAFSNAAFYDGNLVVYPSPYKESPEFGVKFEHVAQGRFVEQRNVEEAEVVVAAIERHVLEQPGESLGVVAMNVKQADQIERLLEQRAKQNPALQMALEQNAGQPEPLFIKNLENVQGDERDVIYISGTYGPVEAGGRVPQRFGPINSDSGWRRLNVLFTRSKKRMHVFTSFTAADVLVTGTSSQGVQALRNFWHFAETGYLPRLSETSRAPDSDFEVAVMEALSRHGYTCEPQVGVAGFFIDLAVRDPAQPGRYLMGIECDGAAYHSAKSARDRDRLRQSVLEQLGWRIRRIWSVDWFRNPRAQLDPVIHELERLRGAVVEPSDASETLVAGEVTSVTEEQAAPGNAEE</sequence>
<proteinExistence type="predicted"/>
<name>A0A562QE68_9PSED</name>
<comment type="caution">
    <text evidence="5">The sequence shown here is derived from an EMBL/GenBank/DDBJ whole genome shotgun (WGS) entry which is preliminary data.</text>
</comment>
<dbReference type="RefSeq" id="WP_145141121.1">
    <property type="nucleotide sequence ID" value="NZ_VLKY01000005.1"/>
</dbReference>
<dbReference type="Pfam" id="PF13087">
    <property type="entry name" value="AAA_12"/>
    <property type="match status" value="1"/>
</dbReference>
<dbReference type="OrthoDB" id="9757917at2"/>
<keyword evidence="6" id="KW-1185">Reference proteome</keyword>
<dbReference type="SUPFAM" id="SSF52540">
    <property type="entry name" value="P-loop containing nucleoside triphosphate hydrolases"/>
    <property type="match status" value="1"/>
</dbReference>
<protein>
    <submittedName>
        <fullName evidence="5">AAA domain-containing protein</fullName>
    </submittedName>
</protein>
<feature type="domain" description="DNA2/NAM7 helicase-like C-terminal" evidence="3">
    <location>
        <begin position="1365"/>
        <end position="1545"/>
    </location>
</feature>
<feature type="domain" description="DNA2/NAM7 helicase helicase" evidence="2">
    <location>
        <begin position="343"/>
        <end position="414"/>
    </location>
</feature>
<dbReference type="Proteomes" id="UP000316905">
    <property type="component" value="Unassembled WGS sequence"/>
</dbReference>
<gene>
    <name evidence="5" type="ORF">IQ22_01977</name>
</gene>
<dbReference type="EMBL" id="VLKY01000005">
    <property type="protein sequence ID" value="TWI55065.1"/>
    <property type="molecule type" value="Genomic_DNA"/>
</dbReference>
<evidence type="ECO:0000259" key="2">
    <source>
        <dbReference type="Pfam" id="PF13086"/>
    </source>
</evidence>
<evidence type="ECO:0000259" key="4">
    <source>
        <dbReference type="Pfam" id="PF18741"/>
    </source>
</evidence>
<dbReference type="SUPFAM" id="SSF52980">
    <property type="entry name" value="Restriction endonuclease-like"/>
    <property type="match status" value="1"/>
</dbReference>
<dbReference type="PANTHER" id="PTHR10887">
    <property type="entry name" value="DNA2/NAM7 HELICASE FAMILY"/>
    <property type="match status" value="1"/>
</dbReference>
<evidence type="ECO:0000313" key="5">
    <source>
        <dbReference type="EMBL" id="TWI55065.1"/>
    </source>
</evidence>
<dbReference type="InterPro" id="IPR045055">
    <property type="entry name" value="DNA2/NAM7-like"/>
</dbReference>
<evidence type="ECO:0000313" key="6">
    <source>
        <dbReference type="Proteomes" id="UP000316905"/>
    </source>
</evidence>
<evidence type="ECO:0000259" key="3">
    <source>
        <dbReference type="Pfam" id="PF13087"/>
    </source>
</evidence>